<dbReference type="SUPFAM" id="SSF55961">
    <property type="entry name" value="Bet v1-like"/>
    <property type="match status" value="1"/>
</dbReference>
<evidence type="ECO:0000259" key="2">
    <source>
        <dbReference type="Pfam" id="PF08327"/>
    </source>
</evidence>
<evidence type="ECO:0000313" key="4">
    <source>
        <dbReference type="Proteomes" id="UP000196877"/>
    </source>
</evidence>
<dbReference type="EMBL" id="CP021920">
    <property type="protein sequence ID" value="ASB91309.1"/>
    <property type="molecule type" value="Genomic_DNA"/>
</dbReference>
<name>A0ABN5AQ50_9BACI</name>
<dbReference type="InterPro" id="IPR013538">
    <property type="entry name" value="ASHA1/2-like_C"/>
</dbReference>
<organism evidence="3 4">
    <name type="scientific">Bacillus sonorensis</name>
    <dbReference type="NCBI Taxonomy" id="119858"/>
    <lineage>
        <taxon>Bacteria</taxon>
        <taxon>Bacillati</taxon>
        <taxon>Bacillota</taxon>
        <taxon>Bacilli</taxon>
        <taxon>Bacillales</taxon>
        <taxon>Bacillaceae</taxon>
        <taxon>Bacillus</taxon>
    </lineage>
</organism>
<reference evidence="3 4" key="1">
    <citation type="submission" date="2017-06" db="EMBL/GenBank/DDBJ databases">
        <title>Genome sequence of Bacillus sonorensis strain SRCM101395.</title>
        <authorList>
            <person name="Cho S.H."/>
        </authorList>
    </citation>
    <scope>NUCLEOTIDE SEQUENCE [LARGE SCALE GENOMIC DNA]</scope>
    <source>
        <strain evidence="3 4">SRCM101395</strain>
    </source>
</reference>
<dbReference type="CDD" id="cd07814">
    <property type="entry name" value="SRPBCC_CalC_Aha1-like"/>
    <property type="match status" value="1"/>
</dbReference>
<sequence length="174" mass="19888">MMSDKTANSLKVKAEGRTLVMERLFDAPRDRVFKAFSEAGQLESWWGPKGWQTEVRSFAFKPNGVWHYCMRCTDENQGEYFGQESWGKAVYQDISAPEKIVFIDMFADAEGNAVSGMPETLVKVEFIEGEHRTKLVMRSEFASEEALQQVIDMGIIQGVSSQFERLDNHLKQAY</sequence>
<dbReference type="InterPro" id="IPR023393">
    <property type="entry name" value="START-like_dom_sf"/>
</dbReference>
<gene>
    <name evidence="3" type="ORF">S101395_04821</name>
</gene>
<accession>A0ABN5AQ50</accession>
<proteinExistence type="inferred from homology"/>
<evidence type="ECO:0000256" key="1">
    <source>
        <dbReference type="ARBA" id="ARBA00006817"/>
    </source>
</evidence>
<protein>
    <recommendedName>
        <fullName evidence="2">Activator of Hsp90 ATPase homologue 1/2-like C-terminal domain-containing protein</fullName>
    </recommendedName>
</protein>
<comment type="similarity">
    <text evidence="1">Belongs to the AHA1 family.</text>
</comment>
<keyword evidence="4" id="KW-1185">Reference proteome</keyword>
<dbReference type="Proteomes" id="UP000196877">
    <property type="component" value="Chromosome"/>
</dbReference>
<dbReference type="Gene3D" id="3.30.530.20">
    <property type="match status" value="1"/>
</dbReference>
<evidence type="ECO:0000313" key="3">
    <source>
        <dbReference type="EMBL" id="ASB91309.1"/>
    </source>
</evidence>
<feature type="domain" description="Activator of Hsp90 ATPase homologue 1/2-like C-terminal" evidence="2">
    <location>
        <begin position="26"/>
        <end position="170"/>
    </location>
</feature>
<dbReference type="Pfam" id="PF08327">
    <property type="entry name" value="AHSA1"/>
    <property type="match status" value="1"/>
</dbReference>